<evidence type="ECO:0000313" key="1">
    <source>
        <dbReference type="EMBL" id="MBB3974407.1"/>
    </source>
</evidence>
<name>A0A7W6D1N4_9HYPH</name>
<dbReference type="AlphaFoldDB" id="A0A7W6D1N4"/>
<dbReference type="Proteomes" id="UP000528964">
    <property type="component" value="Unassembled WGS sequence"/>
</dbReference>
<dbReference type="EMBL" id="JACIDR010000006">
    <property type="protein sequence ID" value="MBB3974407.1"/>
    <property type="molecule type" value="Genomic_DNA"/>
</dbReference>
<dbReference type="RefSeq" id="WP_183396265.1">
    <property type="nucleotide sequence ID" value="NZ_JACIDR010000006.1"/>
</dbReference>
<gene>
    <name evidence="1" type="ORF">GGR24_003088</name>
</gene>
<protein>
    <submittedName>
        <fullName evidence="1">RNA 3'-terminal phosphate cyclase</fullName>
    </submittedName>
</protein>
<accession>A0A7W6D1N4</accession>
<evidence type="ECO:0000313" key="2">
    <source>
        <dbReference type="Proteomes" id="UP000528964"/>
    </source>
</evidence>
<organism evidence="1 2">
    <name type="scientific">Hansschlegelia beijingensis</name>
    <dbReference type="NCBI Taxonomy" id="1133344"/>
    <lineage>
        <taxon>Bacteria</taxon>
        <taxon>Pseudomonadati</taxon>
        <taxon>Pseudomonadota</taxon>
        <taxon>Alphaproteobacteria</taxon>
        <taxon>Hyphomicrobiales</taxon>
        <taxon>Methylopilaceae</taxon>
        <taxon>Hansschlegelia</taxon>
    </lineage>
</organism>
<proteinExistence type="predicted"/>
<reference evidence="1 2" key="1">
    <citation type="submission" date="2020-08" db="EMBL/GenBank/DDBJ databases">
        <title>Genomic Encyclopedia of Type Strains, Phase IV (KMG-IV): sequencing the most valuable type-strain genomes for metagenomic binning, comparative biology and taxonomic classification.</title>
        <authorList>
            <person name="Goeker M."/>
        </authorList>
    </citation>
    <scope>NUCLEOTIDE SEQUENCE [LARGE SCALE GENOMIC DNA]</scope>
    <source>
        <strain evidence="1 2">DSM 25481</strain>
    </source>
</reference>
<sequence length="65" mass="7277">MTSLTDDERARLRAEIDRERGAARRHRAVAAAMRADADIIERMAAQADEHADRMEVRLQGETDGA</sequence>
<keyword evidence="2" id="KW-1185">Reference proteome</keyword>
<comment type="caution">
    <text evidence="1">The sequence shown here is derived from an EMBL/GenBank/DDBJ whole genome shotgun (WGS) entry which is preliminary data.</text>
</comment>